<dbReference type="AlphaFoldDB" id="A0A3M2MBQ7"/>
<dbReference type="EMBL" id="RFFG01000006">
    <property type="protein sequence ID" value="RMI46942.1"/>
    <property type="molecule type" value="Genomic_DNA"/>
</dbReference>
<organism evidence="2 3">
    <name type="scientific">Actinomadura harenae</name>
    <dbReference type="NCBI Taxonomy" id="2483351"/>
    <lineage>
        <taxon>Bacteria</taxon>
        <taxon>Bacillati</taxon>
        <taxon>Actinomycetota</taxon>
        <taxon>Actinomycetes</taxon>
        <taxon>Streptosporangiales</taxon>
        <taxon>Thermomonosporaceae</taxon>
        <taxon>Actinomadura</taxon>
    </lineage>
</organism>
<accession>A0A3M2MBQ7</accession>
<keyword evidence="3" id="KW-1185">Reference proteome</keyword>
<name>A0A3M2MBQ7_9ACTN</name>
<dbReference type="Proteomes" id="UP000282674">
    <property type="component" value="Unassembled WGS sequence"/>
</dbReference>
<reference evidence="2 3" key="1">
    <citation type="submission" date="2018-10" db="EMBL/GenBank/DDBJ databases">
        <title>Isolation from soil.</title>
        <authorList>
            <person name="Hu J."/>
        </authorList>
    </citation>
    <scope>NUCLEOTIDE SEQUENCE [LARGE SCALE GENOMIC DNA]</scope>
    <source>
        <strain evidence="2 3">NEAU-Ht49</strain>
    </source>
</reference>
<evidence type="ECO:0000313" key="2">
    <source>
        <dbReference type="EMBL" id="RMI46942.1"/>
    </source>
</evidence>
<protein>
    <submittedName>
        <fullName evidence="2">Uncharacterized protein</fullName>
    </submittedName>
</protein>
<gene>
    <name evidence="2" type="ORF">EBO15_04770</name>
</gene>
<feature type="region of interest" description="Disordered" evidence="1">
    <location>
        <begin position="1"/>
        <end position="38"/>
    </location>
</feature>
<proteinExistence type="predicted"/>
<evidence type="ECO:0000313" key="3">
    <source>
        <dbReference type="Proteomes" id="UP000282674"/>
    </source>
</evidence>
<comment type="caution">
    <text evidence="2">The sequence shown here is derived from an EMBL/GenBank/DDBJ whole genome shotgun (WGS) entry which is preliminary data.</text>
</comment>
<evidence type="ECO:0000256" key="1">
    <source>
        <dbReference type="SAM" id="MobiDB-lite"/>
    </source>
</evidence>
<sequence>MQVRSAWHPADAISARRRPKTALTRNARHQTDDGRAGRHHVRWYQVRRPARPRPTRPTPCASDALAITTDVGVSYIMVARCAAAVLLMRGRWLALGIAGLVFDVVGPILHVRRPARPPSRLPSGCPARAWPRLRRPARSTRPVVASDAVVALAWCRAVGGRAARRWRGREAGWWAGGSVRLCLGARSGGTPPGRG</sequence>